<reference evidence="1 2" key="2">
    <citation type="submission" date="2018-11" db="EMBL/GenBank/DDBJ databases">
        <authorList>
            <consortium name="Pathogen Informatics"/>
        </authorList>
    </citation>
    <scope>NUCLEOTIDE SEQUENCE [LARGE SCALE GENOMIC DNA]</scope>
</reference>
<evidence type="ECO:0000313" key="3">
    <source>
        <dbReference type="WBParaSite" id="GPUH_0000438801-mRNA-1"/>
    </source>
</evidence>
<name>A0A183D6P0_9BILA</name>
<reference evidence="3" key="1">
    <citation type="submission" date="2016-06" db="UniProtKB">
        <authorList>
            <consortium name="WormBaseParasite"/>
        </authorList>
    </citation>
    <scope>IDENTIFICATION</scope>
</reference>
<dbReference type="EMBL" id="UYRT01008216">
    <property type="protein sequence ID" value="VDK44494.1"/>
    <property type="molecule type" value="Genomic_DNA"/>
</dbReference>
<organism evidence="3">
    <name type="scientific">Gongylonema pulchrum</name>
    <dbReference type="NCBI Taxonomy" id="637853"/>
    <lineage>
        <taxon>Eukaryota</taxon>
        <taxon>Metazoa</taxon>
        <taxon>Ecdysozoa</taxon>
        <taxon>Nematoda</taxon>
        <taxon>Chromadorea</taxon>
        <taxon>Rhabditida</taxon>
        <taxon>Spirurina</taxon>
        <taxon>Spiruromorpha</taxon>
        <taxon>Spiruroidea</taxon>
        <taxon>Gongylonematidae</taxon>
        <taxon>Gongylonema</taxon>
    </lineage>
</organism>
<protein>
    <submittedName>
        <fullName evidence="1 3">Uncharacterized protein</fullName>
    </submittedName>
</protein>
<sequence length="78" mass="9174">MRFRDINKGFIAGISARDSTFTIRKKRSEERRRITTAADSEETVRRSGLRSSGGLWKWSSGIWQQQRYFEVFDSEINL</sequence>
<dbReference type="WBParaSite" id="GPUH_0000438801-mRNA-1">
    <property type="protein sequence ID" value="GPUH_0000438801-mRNA-1"/>
    <property type="gene ID" value="GPUH_0000438801"/>
</dbReference>
<evidence type="ECO:0000313" key="2">
    <source>
        <dbReference type="Proteomes" id="UP000271098"/>
    </source>
</evidence>
<dbReference type="AlphaFoldDB" id="A0A183D6P0"/>
<gene>
    <name evidence="1" type="ORF">GPUH_LOCUS4380</name>
</gene>
<dbReference type="Proteomes" id="UP000271098">
    <property type="component" value="Unassembled WGS sequence"/>
</dbReference>
<accession>A0A183D6P0</accession>
<keyword evidence="2" id="KW-1185">Reference proteome</keyword>
<evidence type="ECO:0000313" key="1">
    <source>
        <dbReference type="EMBL" id="VDK44494.1"/>
    </source>
</evidence>
<proteinExistence type="predicted"/>